<proteinExistence type="predicted"/>
<keyword evidence="1" id="KW-0677">Repeat</keyword>
<dbReference type="EMBL" id="JAPFFF010000044">
    <property type="protein sequence ID" value="KAK8840675.1"/>
    <property type="molecule type" value="Genomic_DNA"/>
</dbReference>
<organism evidence="4 5">
    <name type="scientific">Tritrichomonas musculus</name>
    <dbReference type="NCBI Taxonomy" id="1915356"/>
    <lineage>
        <taxon>Eukaryota</taxon>
        <taxon>Metamonada</taxon>
        <taxon>Parabasalia</taxon>
        <taxon>Tritrichomonadida</taxon>
        <taxon>Tritrichomonadidae</taxon>
        <taxon>Tritrichomonas</taxon>
    </lineage>
</organism>
<dbReference type="InterPro" id="IPR002110">
    <property type="entry name" value="Ankyrin_rpt"/>
</dbReference>
<accession>A0ABR2H3D4</accession>
<dbReference type="SUPFAM" id="SSF48403">
    <property type="entry name" value="Ankyrin repeat"/>
    <property type="match status" value="3"/>
</dbReference>
<reference evidence="4 5" key="1">
    <citation type="submission" date="2024-04" db="EMBL/GenBank/DDBJ databases">
        <title>Tritrichomonas musculus Genome.</title>
        <authorList>
            <person name="Alves-Ferreira E."/>
            <person name="Grigg M."/>
            <person name="Lorenzi H."/>
            <person name="Galac M."/>
        </authorList>
    </citation>
    <scope>NUCLEOTIDE SEQUENCE [LARGE SCALE GENOMIC DNA]</scope>
    <source>
        <strain evidence="4 5">EAF2021</strain>
    </source>
</reference>
<keyword evidence="2 3" id="KW-0040">ANK repeat</keyword>
<keyword evidence="5" id="KW-1185">Reference proteome</keyword>
<dbReference type="Proteomes" id="UP001470230">
    <property type="component" value="Unassembled WGS sequence"/>
</dbReference>
<evidence type="ECO:0000313" key="5">
    <source>
        <dbReference type="Proteomes" id="UP001470230"/>
    </source>
</evidence>
<dbReference type="Pfam" id="PF12796">
    <property type="entry name" value="Ank_2"/>
    <property type="match status" value="3"/>
</dbReference>
<dbReference type="Gene3D" id="1.25.40.20">
    <property type="entry name" value="Ankyrin repeat-containing domain"/>
    <property type="match status" value="4"/>
</dbReference>
<dbReference type="InterPro" id="IPR036770">
    <property type="entry name" value="Ankyrin_rpt-contain_sf"/>
</dbReference>
<comment type="caution">
    <text evidence="4">The sequence shown here is derived from an EMBL/GenBank/DDBJ whole genome shotgun (WGS) entry which is preliminary data.</text>
</comment>
<dbReference type="PANTHER" id="PTHR24198">
    <property type="entry name" value="ANKYRIN REPEAT AND PROTEIN KINASE DOMAIN-CONTAINING PROTEIN"/>
    <property type="match status" value="1"/>
</dbReference>
<evidence type="ECO:0000256" key="3">
    <source>
        <dbReference type="PROSITE-ProRule" id="PRU00023"/>
    </source>
</evidence>
<evidence type="ECO:0000256" key="2">
    <source>
        <dbReference type="ARBA" id="ARBA00023043"/>
    </source>
</evidence>
<evidence type="ECO:0000313" key="4">
    <source>
        <dbReference type="EMBL" id="KAK8840675.1"/>
    </source>
</evidence>
<dbReference type="SMART" id="SM00248">
    <property type="entry name" value="ANK"/>
    <property type="match status" value="16"/>
</dbReference>
<dbReference type="PANTHER" id="PTHR24198:SF165">
    <property type="entry name" value="ANKYRIN REPEAT-CONTAINING PROTEIN-RELATED"/>
    <property type="match status" value="1"/>
</dbReference>
<protein>
    <submittedName>
        <fullName evidence="4">KN motif and ankyrin repeat domain</fullName>
    </submittedName>
</protein>
<feature type="repeat" description="ANK" evidence="3">
    <location>
        <begin position="1144"/>
        <end position="1166"/>
    </location>
</feature>
<gene>
    <name evidence="4" type="ORF">M9Y10_030451</name>
</gene>
<sequence length="1621" mass="186946">MMQIQPQSVINFVNYNSYDNYDIVHPKKNPLRLYYLSFNLFDYVPKNFTITTQNGSYPFNVEMLKETSLVISKYISKNPDTTQFHIDIKDDSNVMDKIKEMYCGKKVDFEENELNIVRRITSALNIFCCPSFMKPDRLKNKKNYHSSSFGYGSYSVIINKRQLEFYFDKFPKSFKISTKKNEYMVNTLGINSSTVIKEYIDKNPDSDSFFYDFDDEFDTFQVICDFFNCKPAMITTNNMNILLKIVEELQIDCAIDNIKEFIELYEKAVQKIDEKSVLIDPIVELCHFLYDIQKVGVEKVHEEIIKSNWIQTQENVQEFISYVIQAVNNNLSLHPYIMDLLLLLDKSGNDEDKSELKILMPFLIKQIMFQFPNSKFNSAFVFRLYQKKLITIDEIVMKILTTIRSYQIIKTRGYFHSILDDSKGKIDKEKFISKLLDKFDVNSNSDSTNIKSAIYWFLPELLTTAKDAIKAQIESDKFVNLYLPDKIDSFIKMRESGVPDDEVSIAIRNDDVDSLQIILNSHPSLTNIIPFNLFDFFAENGQNTYINYAAMNGSIKCFKYLLLNHHELDGFSFCYAVFGGNVEIIRIVDQYCSTNDIKVNYKFSSDDYYTRMHNEYRFCGFSQDTEEKEPIKSPIIPAIMKHQNDLFDWILEHKYINKGITGNNLYDIAYIVTLNGNAHAFIQCVDKGLDLSSLSTGEISRLLESSSSYGFYKITQLIISLLSTKQLKNDLNFILRLENSVYYGNLSLVKLYFSVNNAQYSIDSSLSVAAELGYLHIIKYLLETDCKDHIEFKDNGIIQAFGKAVLNHQDDVFDYFFEKAMFTYILDINSLFLLLSYFCYIGDLRAVQSFTDFIYKKDCHRDFSEPLMYAACLDHSDICKYLIERKVKIDYFKLVSKKVIITDLNKEIFVMLYNSADEEVKESFLGELLNESIQNQNIEVIEFLLEKNSPYDDALFEAVSSRNIDIVNIILNHSSKPSFINRISSEGTALNKAVVLNEINIVKRLLSLPGIDPNLYAKNNNTPLVSAITNFNLDMINLILDFYGDDIESQAWQLNEALKEVLLIISDQISDVIPVHSFGSKKRLEKDEILSVFNRLFQIQNIDLNCRANKYTLLTYACETGQIDLVTMLIKSGKVNVNSYAPTNGNTPLMIAIQNDHIDIAKLLIELPSTDINLRNYNRQTALTIAVEKDKPDIVCLIVNNKKFDPEESLLDYAFFKSGGKIAEQLFELSFLDVNYKFIHPKDKNQEGNNYQFNMYTNHIKETIKNKSTLYLFETTLIHAVINNDIQKIDLIIKHPSFNPIKSQVKVAMFASVNTKNLNVFRTLLSIVGNDVNIRSQSEETLLSYSIRCKCEEITEEIINDKSFDCQKNDIVKSFLQTFTFNEPEENQYPEERNQYANNYRVLFDASLKTMDLLYQYDVKHQHLIDFNKLLPSGKSFFTILPSNLNNSDGVAALLLKYGVDPDAPDNFGDYPLKYVIQKELHGAAHVLISSGKVDLMRKNTLIEPQFFMSNSEGATYLHFAACLESSKILEELLSLGIYDINCTDGSDETPLAKAIKHRSIENVELLFSKDELDYLHCCNNDMGAIDAIKSILDDDSDEILPDSKDDYLYYLIQLMNRRSI</sequence>
<evidence type="ECO:0000256" key="1">
    <source>
        <dbReference type="ARBA" id="ARBA00022737"/>
    </source>
</evidence>
<name>A0ABR2H3D4_9EUKA</name>
<dbReference type="PROSITE" id="PS50297">
    <property type="entry name" value="ANK_REP_REGION"/>
    <property type="match status" value="1"/>
</dbReference>
<dbReference type="PROSITE" id="PS50088">
    <property type="entry name" value="ANK_REPEAT"/>
    <property type="match status" value="1"/>
</dbReference>